<keyword evidence="1" id="KW-0472">Membrane</keyword>
<proteinExistence type="predicted"/>
<organism evidence="2 3">
    <name type="scientific">Schinkia azotoformans LMG 9581</name>
    <dbReference type="NCBI Taxonomy" id="1131731"/>
    <lineage>
        <taxon>Bacteria</taxon>
        <taxon>Bacillati</taxon>
        <taxon>Bacillota</taxon>
        <taxon>Bacilli</taxon>
        <taxon>Bacillales</taxon>
        <taxon>Bacillaceae</taxon>
        <taxon>Calidifontibacillus/Schinkia group</taxon>
        <taxon>Schinkia</taxon>
    </lineage>
</organism>
<keyword evidence="1" id="KW-1133">Transmembrane helix</keyword>
<protein>
    <submittedName>
        <fullName evidence="2">Uncharacterized protein</fullName>
    </submittedName>
</protein>
<sequence length="362" mass="39636">MNIFHNNRGSALVTVLLVMVIILIFSAVLSAAVLNSAKQTGISQKQIQATNLAEMGILYFHQYSLQQIKKAENEVKDFRLKDPKVKIDDLSRLFCSSIQLNGFPAIPTSMKSSYQSTIKDVTINRSNCNHIEVHFTSEGDFMGYKKVINGSFLIDNHSLANNGNDIGKDIIFPNPPSNFNSCTRLELCNNKGNILISGTSVVDKKTDLTIKGLYINGGLELTNNDSDIVIQSGNLYINGKVTIGNKSSILVQNGDAYFRDITGAVNGEITVNGDAYIFGDVTNFKTNKGNQLLIKVTGTVYVADNSDLPGNYPSYCNATKSRGICASAYSYISQSPLANISKGEEPFLGWALDEDSFEIEYK</sequence>
<reference evidence="2 3" key="1">
    <citation type="journal article" date="2012" name="Front. Microbiol.">
        <title>Redundancy and modularity in membrane-associated dissimilatory nitrate reduction in Bacillus.</title>
        <authorList>
            <person name="Heylen K."/>
            <person name="Keltjens J."/>
        </authorList>
    </citation>
    <scope>NUCLEOTIDE SEQUENCE [LARGE SCALE GENOMIC DNA]</scope>
    <source>
        <strain evidence="2 3">LMG 9581</strain>
    </source>
</reference>
<evidence type="ECO:0000256" key="1">
    <source>
        <dbReference type="SAM" id="Phobius"/>
    </source>
</evidence>
<dbReference type="PATRIC" id="fig|1131731.3.peg.2529"/>
<dbReference type="STRING" id="1131731.BAZO_12344"/>
<dbReference type="EMBL" id="AJLR01000111">
    <property type="protein sequence ID" value="EKN64991.1"/>
    <property type="molecule type" value="Genomic_DNA"/>
</dbReference>
<dbReference type="Proteomes" id="UP000006315">
    <property type="component" value="Unassembled WGS sequence"/>
</dbReference>
<evidence type="ECO:0000313" key="2">
    <source>
        <dbReference type="EMBL" id="EKN64991.1"/>
    </source>
</evidence>
<feature type="transmembrane region" description="Helical" evidence="1">
    <location>
        <begin position="12"/>
        <end position="34"/>
    </location>
</feature>
<gene>
    <name evidence="2" type="ORF">BAZO_12344</name>
</gene>
<keyword evidence="3" id="KW-1185">Reference proteome</keyword>
<accession>K6DW00</accession>
<dbReference type="RefSeq" id="WP_003331834.1">
    <property type="nucleotide sequence ID" value="NZ_AJLR01000111.1"/>
</dbReference>
<keyword evidence="1" id="KW-0812">Transmembrane</keyword>
<comment type="caution">
    <text evidence="2">The sequence shown here is derived from an EMBL/GenBank/DDBJ whole genome shotgun (WGS) entry which is preliminary data.</text>
</comment>
<dbReference type="AlphaFoldDB" id="K6DW00"/>
<name>K6DW00_SCHAZ</name>
<dbReference type="GeneID" id="89468474"/>
<evidence type="ECO:0000313" key="3">
    <source>
        <dbReference type="Proteomes" id="UP000006315"/>
    </source>
</evidence>